<reference evidence="1" key="1">
    <citation type="submission" date="2019-08" db="EMBL/GenBank/DDBJ databases">
        <title>Genome sequence of Clostridiales bacterium MT110.</title>
        <authorList>
            <person name="Cao J."/>
        </authorList>
    </citation>
    <scope>NUCLEOTIDE SEQUENCE</scope>
    <source>
        <strain evidence="1">MT110</strain>
    </source>
</reference>
<name>A0ACD1AID2_9FIRM</name>
<proteinExistence type="predicted"/>
<dbReference type="Proteomes" id="UP000594014">
    <property type="component" value="Chromosome"/>
</dbReference>
<evidence type="ECO:0000313" key="2">
    <source>
        <dbReference type="Proteomes" id="UP000594014"/>
    </source>
</evidence>
<organism evidence="1 2">
    <name type="scientific">Anoxybacterium hadale</name>
    <dbReference type="NCBI Taxonomy" id="3408580"/>
    <lineage>
        <taxon>Bacteria</taxon>
        <taxon>Bacillati</taxon>
        <taxon>Bacillota</taxon>
        <taxon>Clostridia</taxon>
        <taxon>Peptostreptococcales</taxon>
        <taxon>Anaerovoracaceae</taxon>
        <taxon>Anoxybacterium</taxon>
    </lineage>
</organism>
<keyword evidence="1" id="KW-0456">Lyase</keyword>
<evidence type="ECO:0000313" key="1">
    <source>
        <dbReference type="EMBL" id="QOX66033.1"/>
    </source>
</evidence>
<sequence>MQIDQDEPACIGEAELTHIDQNGRPKMVDVGEKQDTARVAVAKGSIYMKPETLERIKAGSLAKGDVLSVAQTAGIMAAKNTASAIPMCHNIFITGIEMDFVLDEEHSAVHIEASASTIGKTGIEMESLHAVSVAALTIYDMCKAIDRGMRITDIRLVKKTGGKSGDFTGEYDRAE</sequence>
<keyword evidence="2" id="KW-1185">Reference proteome</keyword>
<dbReference type="EMBL" id="CP042469">
    <property type="protein sequence ID" value="QOX66033.1"/>
    <property type="molecule type" value="Genomic_DNA"/>
</dbReference>
<protein>
    <submittedName>
        <fullName evidence="1">Cyclic pyranopterin monophosphate synthase MoaC</fullName>
        <ecNumber evidence="1">4.6.1.17</ecNumber>
    </submittedName>
</protein>
<dbReference type="EC" id="4.6.1.17" evidence="1"/>
<gene>
    <name evidence="1" type="primary">moaC</name>
    <name evidence="1" type="ORF">FRZ06_20910</name>
</gene>
<accession>A0ACD1AID2</accession>